<gene>
    <name evidence="2" type="ORF">UW22_C0026G0014</name>
</gene>
<dbReference type="AlphaFoldDB" id="A0A0G1JPG7"/>
<dbReference type="CDD" id="cd02440">
    <property type="entry name" value="AdoMet_MTases"/>
    <property type="match status" value="1"/>
</dbReference>
<comment type="caution">
    <text evidence="2">The sequence shown here is derived from an EMBL/GenBank/DDBJ whole genome shotgun (WGS) entry which is preliminary data.</text>
</comment>
<proteinExistence type="predicted"/>
<dbReference type="GO" id="GO:0006596">
    <property type="term" value="P:polyamine biosynthetic process"/>
    <property type="evidence" value="ECO:0007669"/>
    <property type="project" value="UniProtKB-KW"/>
</dbReference>
<dbReference type="PANTHER" id="PTHR43317:SF1">
    <property type="entry name" value="THERMOSPERMINE SYNTHASE ACAULIS5"/>
    <property type="match status" value="1"/>
</dbReference>
<organism evidence="2 3">
    <name type="scientific">Candidatus Gottesmanbacteria bacterium GW2011_GWB1_44_11c</name>
    <dbReference type="NCBI Taxonomy" id="1618447"/>
    <lineage>
        <taxon>Bacteria</taxon>
        <taxon>Candidatus Gottesmaniibacteriota</taxon>
    </lineage>
</organism>
<dbReference type="InterPro" id="IPR029063">
    <property type="entry name" value="SAM-dependent_MTases_sf"/>
</dbReference>
<evidence type="ECO:0000313" key="3">
    <source>
        <dbReference type="Proteomes" id="UP000034617"/>
    </source>
</evidence>
<protein>
    <submittedName>
        <fullName evidence="2">Spermidine synthase</fullName>
    </submittedName>
</protein>
<accession>A0A0G1JPG7</accession>
<dbReference type="SUPFAM" id="SSF53335">
    <property type="entry name" value="S-adenosyl-L-methionine-dependent methyltransferases"/>
    <property type="match status" value="1"/>
</dbReference>
<sequence>MKLLVNRSPQSGAYIENLWKHACKHFSIQTQQPTNALVLGVGGGTVISLLSGYFPKIKQTCVDIDKAIIDIAQKYFNIRSDRYIHIVQADAKLYVKKLLGQNRTFDCIIVDLSVGPHIPSFIEQKQFIVQLKKLLSPKGFLCINYLREKEYKMKSDHLFVTLTSLFSTVKDYGIALNRFFFVQC</sequence>
<keyword evidence="1" id="KW-0620">Polyamine biosynthesis</keyword>
<reference evidence="2 3" key="1">
    <citation type="journal article" date="2015" name="Nature">
        <title>rRNA introns, odd ribosomes, and small enigmatic genomes across a large radiation of phyla.</title>
        <authorList>
            <person name="Brown C.T."/>
            <person name="Hug L.A."/>
            <person name="Thomas B.C."/>
            <person name="Sharon I."/>
            <person name="Castelle C.J."/>
            <person name="Singh A."/>
            <person name="Wilkins M.J."/>
            <person name="Williams K.H."/>
            <person name="Banfield J.F."/>
        </authorList>
    </citation>
    <scope>NUCLEOTIDE SEQUENCE [LARGE SCALE GENOMIC DNA]</scope>
</reference>
<dbReference type="Pfam" id="PF01564">
    <property type="entry name" value="Spermine_synth"/>
    <property type="match status" value="1"/>
</dbReference>
<dbReference type="Gene3D" id="3.40.50.150">
    <property type="entry name" value="Vaccinia Virus protein VP39"/>
    <property type="match status" value="1"/>
</dbReference>
<evidence type="ECO:0000313" key="2">
    <source>
        <dbReference type="EMBL" id="KKT37379.1"/>
    </source>
</evidence>
<evidence type="ECO:0000256" key="1">
    <source>
        <dbReference type="ARBA" id="ARBA00023115"/>
    </source>
</evidence>
<dbReference type="EMBL" id="LCHM01000026">
    <property type="protein sequence ID" value="KKT37379.1"/>
    <property type="molecule type" value="Genomic_DNA"/>
</dbReference>
<name>A0A0G1JPG7_9BACT</name>
<dbReference type="Proteomes" id="UP000034617">
    <property type="component" value="Unassembled WGS sequence"/>
</dbReference>
<dbReference type="PANTHER" id="PTHR43317">
    <property type="entry name" value="THERMOSPERMINE SYNTHASE ACAULIS5"/>
    <property type="match status" value="1"/>
</dbReference>